<dbReference type="Proteomes" id="UP000887579">
    <property type="component" value="Unplaced"/>
</dbReference>
<organism evidence="1 2">
    <name type="scientific">Panagrolaimus sp. ES5</name>
    <dbReference type="NCBI Taxonomy" id="591445"/>
    <lineage>
        <taxon>Eukaryota</taxon>
        <taxon>Metazoa</taxon>
        <taxon>Ecdysozoa</taxon>
        <taxon>Nematoda</taxon>
        <taxon>Chromadorea</taxon>
        <taxon>Rhabditida</taxon>
        <taxon>Tylenchina</taxon>
        <taxon>Panagrolaimomorpha</taxon>
        <taxon>Panagrolaimoidea</taxon>
        <taxon>Panagrolaimidae</taxon>
        <taxon>Panagrolaimus</taxon>
    </lineage>
</organism>
<protein>
    <submittedName>
        <fullName evidence="2">Uncharacterized protein</fullName>
    </submittedName>
</protein>
<evidence type="ECO:0000313" key="2">
    <source>
        <dbReference type="WBParaSite" id="ES5_v2.g25750.t1"/>
    </source>
</evidence>
<proteinExistence type="predicted"/>
<sequence>MPADEAMDVTAEGTDSSKDFTHKQNVLRTVLGISAGSKVAGMEETLPIIEALTWSLDETSLSTQDDVTATVENLLHHVLSEIQPPNNGMEVDGGKLGEIFQCEYLDTVVSSKAFVAIKYFLSTLDRL</sequence>
<evidence type="ECO:0000313" key="1">
    <source>
        <dbReference type="Proteomes" id="UP000887579"/>
    </source>
</evidence>
<dbReference type="WBParaSite" id="ES5_v2.g25750.t1">
    <property type="protein sequence ID" value="ES5_v2.g25750.t1"/>
    <property type="gene ID" value="ES5_v2.g25750"/>
</dbReference>
<accession>A0AC34G7Y9</accession>
<reference evidence="2" key="1">
    <citation type="submission" date="2022-11" db="UniProtKB">
        <authorList>
            <consortium name="WormBaseParasite"/>
        </authorList>
    </citation>
    <scope>IDENTIFICATION</scope>
</reference>
<name>A0AC34G7Y9_9BILA</name>